<keyword evidence="2 5" id="KW-0812">Transmembrane</keyword>
<evidence type="ECO:0000313" key="6">
    <source>
        <dbReference type="Proteomes" id="UP000515135"/>
    </source>
</evidence>
<keyword evidence="6" id="KW-1185">Reference proteome</keyword>
<keyword evidence="3 5" id="KW-1133">Transmembrane helix</keyword>
<evidence type="ECO:0000256" key="1">
    <source>
        <dbReference type="ARBA" id="ARBA00004370"/>
    </source>
</evidence>
<name>A0A6P4XLD9_BRABE</name>
<dbReference type="GO" id="GO:0005262">
    <property type="term" value="F:calcium channel activity"/>
    <property type="evidence" value="ECO:0007669"/>
    <property type="project" value="TreeGrafter"/>
</dbReference>
<proteinExistence type="predicted"/>
<feature type="transmembrane region" description="Helical" evidence="5">
    <location>
        <begin position="668"/>
        <end position="692"/>
    </location>
</feature>
<evidence type="ECO:0000256" key="2">
    <source>
        <dbReference type="ARBA" id="ARBA00022692"/>
    </source>
</evidence>
<keyword evidence="4 5" id="KW-0472">Membrane</keyword>
<protein>
    <submittedName>
        <fullName evidence="7">Polycystic kidney disease protein 1-like 2</fullName>
    </submittedName>
</protein>
<dbReference type="GO" id="GO:0016020">
    <property type="term" value="C:membrane"/>
    <property type="evidence" value="ECO:0007669"/>
    <property type="project" value="UniProtKB-SubCell"/>
</dbReference>
<dbReference type="InterPro" id="IPR000203">
    <property type="entry name" value="GPS"/>
</dbReference>
<comment type="subcellular location">
    <subcellularLocation>
        <location evidence="1">Membrane</location>
    </subcellularLocation>
</comment>
<dbReference type="KEGG" id="bbel:109464767"/>
<evidence type="ECO:0000313" key="7">
    <source>
        <dbReference type="RefSeq" id="XP_019617400.1"/>
    </source>
</evidence>
<evidence type="ECO:0000256" key="4">
    <source>
        <dbReference type="ARBA" id="ARBA00023136"/>
    </source>
</evidence>
<dbReference type="AlphaFoldDB" id="A0A6P4XLD9"/>
<evidence type="ECO:0000256" key="3">
    <source>
        <dbReference type="ARBA" id="ARBA00022989"/>
    </source>
</evidence>
<dbReference type="Proteomes" id="UP000515135">
    <property type="component" value="Unplaced"/>
</dbReference>
<feature type="transmembrane region" description="Helical" evidence="5">
    <location>
        <begin position="541"/>
        <end position="567"/>
    </location>
</feature>
<dbReference type="RefSeq" id="XP_019617400.1">
    <property type="nucleotide sequence ID" value="XM_019761841.1"/>
</dbReference>
<evidence type="ECO:0000256" key="5">
    <source>
        <dbReference type="SAM" id="Phobius"/>
    </source>
</evidence>
<feature type="transmembrane region" description="Helical" evidence="5">
    <location>
        <begin position="437"/>
        <end position="457"/>
    </location>
</feature>
<dbReference type="GO" id="GO:0050982">
    <property type="term" value="P:detection of mechanical stimulus"/>
    <property type="evidence" value="ECO:0007669"/>
    <property type="project" value="TreeGrafter"/>
</dbReference>
<accession>A0A6P4XLD9</accession>
<feature type="transmembrane region" description="Helical" evidence="5">
    <location>
        <begin position="502"/>
        <end position="521"/>
    </location>
</feature>
<dbReference type="OrthoDB" id="5982748at2759"/>
<organism evidence="6 7">
    <name type="scientific">Branchiostoma belcheri</name>
    <name type="common">Amphioxus</name>
    <dbReference type="NCBI Taxonomy" id="7741"/>
    <lineage>
        <taxon>Eukaryota</taxon>
        <taxon>Metazoa</taxon>
        <taxon>Chordata</taxon>
        <taxon>Cephalochordata</taxon>
        <taxon>Leptocardii</taxon>
        <taxon>Amphioxiformes</taxon>
        <taxon>Branchiostomatidae</taxon>
        <taxon>Branchiostoma</taxon>
    </lineage>
</organism>
<gene>
    <name evidence="7" type="primary">LOC109464767</name>
</gene>
<dbReference type="InterPro" id="IPR051223">
    <property type="entry name" value="Polycystin"/>
</dbReference>
<feature type="transmembrane region" description="Helical" evidence="5">
    <location>
        <begin position="704"/>
        <end position="731"/>
    </location>
</feature>
<dbReference type="PANTHER" id="PTHR10877:SF194">
    <property type="entry name" value="LOCATION OF VULVA DEFECTIVE 1"/>
    <property type="match status" value="1"/>
</dbReference>
<dbReference type="GeneID" id="109464767"/>
<dbReference type="SMART" id="SM00303">
    <property type="entry name" value="GPS"/>
    <property type="match status" value="1"/>
</dbReference>
<reference evidence="7" key="1">
    <citation type="submission" date="2025-08" db="UniProtKB">
        <authorList>
            <consortium name="RefSeq"/>
        </authorList>
    </citation>
    <scope>IDENTIFICATION</scope>
    <source>
        <tissue evidence="7">Gonad</tissue>
    </source>
</reference>
<dbReference type="PANTHER" id="PTHR10877">
    <property type="entry name" value="POLYCYSTIN FAMILY MEMBER"/>
    <property type="match status" value="1"/>
</dbReference>
<sequence>MVDILEQVQVLDLQQVKQVSSTLEHVINKPEELSDESQVKAADTLKTLEEVLTTQSSELGAEELEKTAAHLVSGAVNVLEASSQSAGKKREEAQLQNRTSDFQKNEEATTTAFQAIDNLALAMIDRKYRDEKPTLVQAKDFLMSLARSGCEGPGARFIQTGGETKAYFQIPKNTTTNLCINGTVGSQTYFTPQNPFEYANNAEDVRTPVLGLSVLGDRRKLIVRNLEDDESIESINPVQNTATPVNGTAMSSNSRQITVHRFNTSEPGVAFYVRVNPDVSGDDANVTLRAYLKRGDVVTPGDYSHNVTLTRTGYTSDGRTMTGMQPYSWFLNQSTLNISDEQETWAIGIQRVPTVDENGEISDSRVLYNTSITAYKCISFDETMKTWTDNGCKVGSKTTGEQLHCICDRLTPAFAGFVAPNPLDLGSSFTFNLDRSVIALVTVCVVMALYIVAVFIGRSADLNDERKRQKLSKTKGNGYLSHHLWVSVVKFPSGHFTRVQRISCCLSLLMSFMLVNIMFYRGDRDLLSKVTIGDVELSLPFSLTSFIIGLQSSLIALPINVFIVVLFRYSGTRQEASTSLHTSKPKNKSRYGVTLKDQHIGELVLPRYLPKVQNLRSEFNAEYTADPTAYIDRLKKDAALKKVDTRYVIKKEGSKVTVDQRPYRPFPWWCRIVAWLLVAAIVVVSGAFTVLYGNEYGRAKSQSWLFAFLISFLTDVIILQPIKIILVIIFFKLVTKKTKVTPETISMIQSRMDLMEEKIWERRRKKILHSYQNYYVREPASLHGYTNTRNIPLRGHFEHRYV</sequence>